<dbReference type="GO" id="GO:0008092">
    <property type="term" value="F:cytoskeletal protein binding"/>
    <property type="evidence" value="ECO:0007669"/>
    <property type="project" value="InterPro"/>
</dbReference>
<reference evidence="8" key="1">
    <citation type="journal article" date="2023" name="G3 (Bethesda)">
        <title>Whole genome assembly and annotation of the endangered Caribbean coral Acropora cervicornis.</title>
        <authorList>
            <person name="Selwyn J.D."/>
            <person name="Vollmer S.V."/>
        </authorList>
    </citation>
    <scope>NUCLEOTIDE SEQUENCE</scope>
    <source>
        <strain evidence="8">K2</strain>
    </source>
</reference>
<dbReference type="PRINTS" id="PR00935">
    <property type="entry name" value="BAND41"/>
</dbReference>
<dbReference type="InterPro" id="IPR051835">
    <property type="entry name" value="RAC1-GEF"/>
</dbReference>
<evidence type="ECO:0000256" key="3">
    <source>
        <dbReference type="SAM" id="Coils"/>
    </source>
</evidence>
<dbReference type="InterPro" id="IPR014847">
    <property type="entry name" value="FA"/>
</dbReference>
<dbReference type="InterPro" id="IPR014352">
    <property type="entry name" value="FERM/acyl-CoA-bd_prot_sf"/>
</dbReference>
<feature type="compositionally biased region" description="Basic and acidic residues" evidence="4">
    <location>
        <begin position="630"/>
        <end position="640"/>
    </location>
</feature>
<feature type="compositionally biased region" description="Pro residues" evidence="4">
    <location>
        <begin position="562"/>
        <end position="572"/>
    </location>
</feature>
<dbReference type="Pfam" id="PF00621">
    <property type="entry name" value="RhoGEF"/>
    <property type="match status" value="1"/>
</dbReference>
<dbReference type="InterPro" id="IPR029071">
    <property type="entry name" value="Ubiquitin-like_domsf"/>
</dbReference>
<dbReference type="Pfam" id="PF09379">
    <property type="entry name" value="FERM_N"/>
    <property type="match status" value="1"/>
</dbReference>
<dbReference type="PROSITE" id="PS50057">
    <property type="entry name" value="FERM_3"/>
    <property type="match status" value="1"/>
</dbReference>
<dbReference type="SUPFAM" id="SSF48065">
    <property type="entry name" value="DBL homology domain (DH-domain)"/>
    <property type="match status" value="1"/>
</dbReference>
<proteinExistence type="predicted"/>
<feature type="region of interest" description="Disordered" evidence="4">
    <location>
        <begin position="630"/>
        <end position="686"/>
    </location>
</feature>
<dbReference type="PANTHER" id="PTHR45858:SF5">
    <property type="entry name" value="MOESIN_EZRIN_RADIXIN HOMOLOG 1"/>
    <property type="match status" value="1"/>
</dbReference>
<keyword evidence="9" id="KW-1185">Reference proteome</keyword>
<dbReference type="InterPro" id="IPR035899">
    <property type="entry name" value="DBL_dom_sf"/>
</dbReference>
<dbReference type="InterPro" id="IPR041788">
    <property type="entry name" value="FARP1/FARP2/FRMD7_FERM_C"/>
</dbReference>
<dbReference type="InterPro" id="IPR000299">
    <property type="entry name" value="FERM_domain"/>
</dbReference>
<feature type="compositionally biased region" description="Polar residues" evidence="4">
    <location>
        <begin position="405"/>
        <end position="414"/>
    </location>
</feature>
<feature type="coiled-coil region" evidence="3">
    <location>
        <begin position="821"/>
        <end position="858"/>
    </location>
</feature>
<dbReference type="PROSITE" id="PS50010">
    <property type="entry name" value="DH_2"/>
    <property type="match status" value="1"/>
</dbReference>
<dbReference type="EMBL" id="JARQWQ010000042">
    <property type="protein sequence ID" value="KAK2559025.1"/>
    <property type="molecule type" value="Genomic_DNA"/>
</dbReference>
<comment type="caution">
    <text evidence="8">The sequence shown here is derived from an EMBL/GenBank/DDBJ whole genome shotgun (WGS) entry which is preliminary data.</text>
</comment>
<dbReference type="GO" id="GO:0005085">
    <property type="term" value="F:guanyl-nucleotide exchange factor activity"/>
    <property type="evidence" value="ECO:0007669"/>
    <property type="project" value="UniProtKB-KW"/>
</dbReference>
<feature type="compositionally biased region" description="Polar residues" evidence="4">
    <location>
        <begin position="351"/>
        <end position="374"/>
    </location>
</feature>
<dbReference type="Proteomes" id="UP001249851">
    <property type="component" value="Unassembled WGS sequence"/>
</dbReference>
<feature type="domain" description="FERM" evidence="7">
    <location>
        <begin position="25"/>
        <end position="307"/>
    </location>
</feature>
<dbReference type="SMART" id="SM00233">
    <property type="entry name" value="PH"/>
    <property type="match status" value="2"/>
</dbReference>
<feature type="compositionally biased region" description="Polar residues" evidence="4">
    <location>
        <begin position="641"/>
        <end position="653"/>
    </location>
</feature>
<dbReference type="InterPro" id="IPR011993">
    <property type="entry name" value="PH-like_dom_sf"/>
</dbReference>
<evidence type="ECO:0000313" key="9">
    <source>
        <dbReference type="Proteomes" id="UP001249851"/>
    </source>
</evidence>
<evidence type="ECO:0000259" key="6">
    <source>
        <dbReference type="PROSITE" id="PS50010"/>
    </source>
</evidence>
<dbReference type="Pfam" id="PF08736">
    <property type="entry name" value="FA"/>
    <property type="match status" value="1"/>
</dbReference>
<keyword evidence="1" id="KW-0344">Guanine-nucleotide releasing factor</keyword>
<dbReference type="SUPFAM" id="SSF47031">
    <property type="entry name" value="Second domain of FERM"/>
    <property type="match status" value="1"/>
</dbReference>
<evidence type="ECO:0000256" key="4">
    <source>
        <dbReference type="SAM" id="MobiDB-lite"/>
    </source>
</evidence>
<dbReference type="Gene3D" id="3.10.20.90">
    <property type="entry name" value="Phosphatidylinositol 3-kinase Catalytic Subunit, Chain A, domain 1"/>
    <property type="match status" value="1"/>
</dbReference>
<evidence type="ECO:0000259" key="7">
    <source>
        <dbReference type="PROSITE" id="PS50057"/>
    </source>
</evidence>
<dbReference type="CDD" id="cd00160">
    <property type="entry name" value="RhoGEF"/>
    <property type="match status" value="1"/>
</dbReference>
<dbReference type="FunFam" id="3.10.20.90:FF:000040">
    <property type="entry name" value="FERM, RhoGEF and pleckstrin domain-containing protein"/>
    <property type="match status" value="1"/>
</dbReference>
<sequence length="1265" mass="144106">MSHQYDFAEQDSRASRGSRTNRRKVTVKVCMLDDSVVKFDLEPKCKGKALYDDVYEHLNIEEREYFGINFHDKNDNLFWLDEIKALNKQVKEPRSTLFRFCVKFYPPDPALLQEEYTRYLFALQIKRDLLSGRLKCSENTAALLASYIVQGEFGDHDPRTCRSGYLSEYQFFPNQTSDSEKRISTYHKEHRNLSPADADYNLLDVARRLEMYGVILYPAKDKDRVELFLAAAHMGVLVFQDGSKINTFSWAKIRKLSFKRKRFLLKLHPEIFGHYKDIVEFQMTSRDACKSFWKIAIATHAFFRQNVGRPAARPRPRIFSRGSSFRYSGRTQKQIIEGCQASFRPQPAFERSQSMKTPTRNHSFGNSAQPSTRSFNVYNNAETNRLMENTPPRPLVPFQEVTETEFPSLNGPTATTKTTEQEEKQQNESPQEDTLAFVPESRGIIPLQDLDDEPDMMKEESDSPSEVASEPDLQSPEATEAVVENTEEVAESSQEAPAEDRGGEEAHEEVDEGFDHGAPVNYFGANEVEGGLLVPEGCVRIEYQPQPKPPSPVEVSDVDTMSPPPPSPPPPLPEDEVGGEMRDEGVGQEFPSPPPEILPSPPPELTDEFEKSDNTETPTAVLLHNGMEMENKEETQDSEKLVSTSATVVSKVQNGDVARHAKGSRGSRHSADSGTTSDSTETKDNVFDETASPFRSSLEMSPPVSPSTPTPPFIQKGAYISKELYGAAYSVVQELLNTERTYVKDLEVVTIAFRDVVADEGVLPEPTKNLLFSTFDPIYDFHCAFLSELEQRMALWNASGPSRTEGTPRIGDLILRNMKQIKRYLQHIRKHDQVMQELEEATKKYKDFAVAYKEFETQKVCYLPFNAFLVKPSQRIVHYKFLLERLLKLYPKDHVEHQDTQDALDEVNEAVRGVEESVRKLENFQKVIELERDLIGVKNLVQAGREFIREGCLQKIDRKGPQPRMFFMFSDILLYTCKGVTHTNQFRVRGQIPLDAVTLDNDGPQLHGLYSFAVITEEEEMLLAANSEEEKYKWMEDLKRAVKQAKDRESSSGCSQKRPQLANRTPKFEAESSINGDSPYPQIGPTGKVLPQLTPVEIVGRTSGDGSDDEANSSPISSLDKRHAHTHTMSTRRVCWHRNTSISMQEHSLSVRNQMSGELLRKFKTGNRWQKLWVVFTNFCLFFYKTHEDEFPLASLPLIGYCVSRPAEDDGIDKELVFKLQYKTHIYFFRAENEYTFIRWMEVISCATQSSSRSRIFSRQISAVP</sequence>
<dbReference type="Pfam" id="PF09380">
    <property type="entry name" value="FERM_C"/>
    <property type="match status" value="1"/>
</dbReference>
<feature type="region of interest" description="Disordered" evidence="4">
    <location>
        <begin position="341"/>
        <end position="374"/>
    </location>
</feature>
<dbReference type="CDD" id="cd13193">
    <property type="entry name" value="FERM_C_FARP1-like"/>
    <property type="match status" value="1"/>
</dbReference>
<dbReference type="SUPFAM" id="SSF50729">
    <property type="entry name" value="PH domain-like"/>
    <property type="match status" value="3"/>
</dbReference>
<dbReference type="SMART" id="SM01196">
    <property type="entry name" value="FERM_C"/>
    <property type="match status" value="1"/>
</dbReference>
<dbReference type="AlphaFoldDB" id="A0AAD9V360"/>
<reference evidence="8" key="2">
    <citation type="journal article" date="2023" name="Science">
        <title>Genomic signatures of disease resistance in endangered staghorn corals.</title>
        <authorList>
            <person name="Vollmer S.V."/>
            <person name="Selwyn J.D."/>
            <person name="Despard B.A."/>
            <person name="Roesel C.L."/>
        </authorList>
    </citation>
    <scope>NUCLEOTIDE SEQUENCE</scope>
    <source>
        <strain evidence="8">K2</strain>
    </source>
</reference>
<feature type="domain" description="PH" evidence="5">
    <location>
        <begin position="946"/>
        <end position="1043"/>
    </location>
</feature>
<dbReference type="PANTHER" id="PTHR45858">
    <property type="entry name" value="FERM DOMAIN CONTAINING PROTEIN"/>
    <property type="match status" value="1"/>
</dbReference>
<feature type="region of interest" description="Disordered" evidence="4">
    <location>
        <begin position="1044"/>
        <end position="1126"/>
    </location>
</feature>
<dbReference type="InterPro" id="IPR000798">
    <property type="entry name" value="Ez/rad/moesin-like"/>
</dbReference>
<dbReference type="InterPro" id="IPR019748">
    <property type="entry name" value="FERM_central"/>
</dbReference>
<gene>
    <name evidence="8" type="ORF">P5673_018657</name>
</gene>
<dbReference type="Pfam" id="PF00373">
    <property type="entry name" value="FERM_M"/>
    <property type="match status" value="1"/>
</dbReference>
<dbReference type="InterPro" id="IPR000219">
    <property type="entry name" value="DH_dom"/>
</dbReference>
<dbReference type="PRINTS" id="PR00661">
    <property type="entry name" value="ERMFAMILY"/>
</dbReference>
<dbReference type="Gene3D" id="1.20.80.10">
    <property type="match status" value="1"/>
</dbReference>
<dbReference type="SUPFAM" id="SSF54236">
    <property type="entry name" value="Ubiquitin-like"/>
    <property type="match status" value="1"/>
</dbReference>
<dbReference type="CDD" id="cd13235">
    <property type="entry name" value="PH2_FARP1-like"/>
    <property type="match status" value="1"/>
</dbReference>
<dbReference type="InterPro" id="IPR019747">
    <property type="entry name" value="FERM_CS"/>
</dbReference>
<evidence type="ECO:0000313" key="8">
    <source>
        <dbReference type="EMBL" id="KAK2559025.1"/>
    </source>
</evidence>
<dbReference type="PROSITE" id="PS50003">
    <property type="entry name" value="PH_DOMAIN"/>
    <property type="match status" value="2"/>
</dbReference>
<feature type="region of interest" description="Disordered" evidence="4">
    <location>
        <begin position="403"/>
        <end position="523"/>
    </location>
</feature>
<dbReference type="SMART" id="SM01195">
    <property type="entry name" value="FA"/>
    <property type="match status" value="1"/>
</dbReference>
<dbReference type="FunFam" id="2.30.29.30:FF:000046">
    <property type="entry name" value="FERM, RhoGEF and pleckstrin domain-containing protein 1"/>
    <property type="match status" value="1"/>
</dbReference>
<dbReference type="Gene3D" id="2.30.29.30">
    <property type="entry name" value="Pleckstrin-homology domain (PH domain)/Phosphotyrosine-binding domain (PTB)"/>
    <property type="match status" value="3"/>
</dbReference>
<evidence type="ECO:0000256" key="1">
    <source>
        <dbReference type="ARBA" id="ARBA00022658"/>
    </source>
</evidence>
<evidence type="ECO:0000259" key="5">
    <source>
        <dbReference type="PROSITE" id="PS50003"/>
    </source>
</evidence>
<dbReference type="InterPro" id="IPR018979">
    <property type="entry name" value="FERM_N"/>
</dbReference>
<dbReference type="InterPro" id="IPR018980">
    <property type="entry name" value="FERM_PH-like_C"/>
</dbReference>
<dbReference type="SMART" id="SM00325">
    <property type="entry name" value="RhoGEF"/>
    <property type="match status" value="1"/>
</dbReference>
<evidence type="ECO:0000256" key="2">
    <source>
        <dbReference type="ARBA" id="ARBA00022737"/>
    </source>
</evidence>
<feature type="compositionally biased region" description="Pro residues" evidence="4">
    <location>
        <begin position="591"/>
        <end position="604"/>
    </location>
</feature>
<keyword evidence="2" id="KW-0677">Repeat</keyword>
<dbReference type="FunFam" id="1.20.80.10:FF:000005">
    <property type="entry name" value="FERM, RhoGEF and pleckstrin domain-containing protein 1"/>
    <property type="match status" value="1"/>
</dbReference>
<feature type="domain" description="DH" evidence="6">
    <location>
        <begin position="727"/>
        <end position="917"/>
    </location>
</feature>
<dbReference type="InterPro" id="IPR035963">
    <property type="entry name" value="FERM_2"/>
</dbReference>
<dbReference type="FunFam" id="2.30.29.30:FF:000002">
    <property type="entry name" value="Band 4.1-like protein 5 isoform 1"/>
    <property type="match status" value="1"/>
</dbReference>
<protein>
    <submittedName>
        <fullName evidence="8">FERM</fullName>
    </submittedName>
</protein>
<dbReference type="Pfam" id="PF00169">
    <property type="entry name" value="PH"/>
    <property type="match status" value="2"/>
</dbReference>
<organism evidence="8 9">
    <name type="scientific">Acropora cervicornis</name>
    <name type="common">Staghorn coral</name>
    <dbReference type="NCBI Taxonomy" id="6130"/>
    <lineage>
        <taxon>Eukaryota</taxon>
        <taxon>Metazoa</taxon>
        <taxon>Cnidaria</taxon>
        <taxon>Anthozoa</taxon>
        <taxon>Hexacorallia</taxon>
        <taxon>Scleractinia</taxon>
        <taxon>Astrocoeniina</taxon>
        <taxon>Acroporidae</taxon>
        <taxon>Acropora</taxon>
    </lineage>
</organism>
<feature type="region of interest" description="Disordered" evidence="4">
    <location>
        <begin position="542"/>
        <end position="617"/>
    </location>
</feature>
<dbReference type="CDD" id="cd01220">
    <property type="entry name" value="PH1_FARP1-like"/>
    <property type="match status" value="1"/>
</dbReference>
<keyword evidence="3" id="KW-0175">Coiled coil</keyword>
<dbReference type="CDD" id="cd14473">
    <property type="entry name" value="FERM_B-lobe"/>
    <property type="match status" value="1"/>
</dbReference>
<accession>A0AAD9V360</accession>
<dbReference type="InterPro" id="IPR001849">
    <property type="entry name" value="PH_domain"/>
</dbReference>
<dbReference type="Gene3D" id="1.20.900.10">
    <property type="entry name" value="Dbl homology (DH) domain"/>
    <property type="match status" value="1"/>
</dbReference>
<dbReference type="SMART" id="SM00295">
    <property type="entry name" value="B41"/>
    <property type="match status" value="1"/>
</dbReference>
<dbReference type="PROSITE" id="PS00660">
    <property type="entry name" value="FERM_1"/>
    <property type="match status" value="1"/>
</dbReference>
<feature type="region of interest" description="Disordered" evidence="4">
    <location>
        <begin position="1"/>
        <end position="20"/>
    </location>
</feature>
<feature type="domain" description="PH" evidence="5">
    <location>
        <begin position="1152"/>
        <end position="1249"/>
    </location>
</feature>
<name>A0AAD9V360_ACRCE</name>
<dbReference type="InterPro" id="IPR019749">
    <property type="entry name" value="Band_41_domain"/>
</dbReference>